<keyword evidence="2" id="KW-1185">Reference proteome</keyword>
<dbReference type="AlphaFoldDB" id="A0A834I014"/>
<name>A0A834I014_RHYFE</name>
<dbReference type="EMBL" id="JAACXV010014198">
    <property type="protein sequence ID" value="KAF7269661.1"/>
    <property type="molecule type" value="Genomic_DNA"/>
</dbReference>
<sequence>MSYVDALSRNPHEQGAGYDDIQMMPINVNQDDWVLAAQLSVSIHAYTKDEKRWGDLIGRVQCGLNTKIDSATGKSPYEVFIGYKPHRVHDAYLVHEVCDEEHQTIESVRSLVAGRK</sequence>
<protein>
    <submittedName>
        <fullName evidence="1">Uncharacterized protein</fullName>
    </submittedName>
</protein>
<comment type="caution">
    <text evidence="1">The sequence shown here is derived from an EMBL/GenBank/DDBJ whole genome shotgun (WGS) entry which is preliminary data.</text>
</comment>
<dbReference type="InterPro" id="IPR036397">
    <property type="entry name" value="RNaseH_sf"/>
</dbReference>
<organism evidence="1 2">
    <name type="scientific">Rhynchophorus ferrugineus</name>
    <name type="common">Red palm weevil</name>
    <name type="synonym">Curculio ferrugineus</name>
    <dbReference type="NCBI Taxonomy" id="354439"/>
    <lineage>
        <taxon>Eukaryota</taxon>
        <taxon>Metazoa</taxon>
        <taxon>Ecdysozoa</taxon>
        <taxon>Arthropoda</taxon>
        <taxon>Hexapoda</taxon>
        <taxon>Insecta</taxon>
        <taxon>Pterygota</taxon>
        <taxon>Neoptera</taxon>
        <taxon>Endopterygota</taxon>
        <taxon>Coleoptera</taxon>
        <taxon>Polyphaga</taxon>
        <taxon>Cucujiformia</taxon>
        <taxon>Curculionidae</taxon>
        <taxon>Dryophthorinae</taxon>
        <taxon>Rhynchophorus</taxon>
    </lineage>
</organism>
<proteinExistence type="predicted"/>
<dbReference type="Proteomes" id="UP000625711">
    <property type="component" value="Unassembled WGS sequence"/>
</dbReference>
<evidence type="ECO:0000313" key="2">
    <source>
        <dbReference type="Proteomes" id="UP000625711"/>
    </source>
</evidence>
<dbReference type="GO" id="GO:0003676">
    <property type="term" value="F:nucleic acid binding"/>
    <property type="evidence" value="ECO:0007669"/>
    <property type="project" value="InterPro"/>
</dbReference>
<dbReference type="Gene3D" id="3.30.420.10">
    <property type="entry name" value="Ribonuclease H-like superfamily/Ribonuclease H"/>
    <property type="match status" value="1"/>
</dbReference>
<gene>
    <name evidence="1" type="ORF">GWI33_017305</name>
</gene>
<evidence type="ECO:0000313" key="1">
    <source>
        <dbReference type="EMBL" id="KAF7269661.1"/>
    </source>
</evidence>
<accession>A0A834I014</accession>
<dbReference type="OrthoDB" id="6818458at2759"/>
<reference evidence="1" key="1">
    <citation type="submission" date="2020-08" db="EMBL/GenBank/DDBJ databases">
        <title>Genome sequencing and assembly of the red palm weevil Rhynchophorus ferrugineus.</title>
        <authorList>
            <person name="Dias G.B."/>
            <person name="Bergman C.M."/>
            <person name="Manee M."/>
        </authorList>
    </citation>
    <scope>NUCLEOTIDE SEQUENCE</scope>
    <source>
        <strain evidence="1">AA-2017</strain>
        <tissue evidence="1">Whole larva</tissue>
    </source>
</reference>